<feature type="compositionally biased region" description="Pro residues" evidence="11">
    <location>
        <begin position="79"/>
        <end position="90"/>
    </location>
</feature>
<protein>
    <recommendedName>
        <fullName evidence="3">DAZ-associated protein 2</fullName>
    </recommendedName>
    <alternativeName>
        <fullName evidence="8">Deleted in azoospermia-associated protein 2</fullName>
    </alternativeName>
    <alternativeName>
        <fullName evidence="9">Proline-rich transcript in brain protein</fullName>
    </alternativeName>
</protein>
<evidence type="ECO:0000256" key="1">
    <source>
        <dbReference type="ARBA" id="ARBA00004210"/>
    </source>
</evidence>
<gene>
    <name evidence="13" type="primary">LOC106805398</name>
</gene>
<comment type="subcellular location">
    <subcellularLocation>
        <location evidence="1">Cytoplasm</location>
        <location evidence="1">Stress granule</location>
    </subcellularLocation>
    <subcellularLocation>
        <location evidence="2">Nucleus speckle</location>
    </subcellularLocation>
</comment>
<dbReference type="Pfam" id="PF11029">
    <property type="entry name" value="DAZAP2"/>
    <property type="match status" value="1"/>
</dbReference>
<dbReference type="RefSeq" id="XP_014662451.1">
    <property type="nucleotide sequence ID" value="XM_014806965.1"/>
</dbReference>
<feature type="region of interest" description="Disordered" evidence="11">
    <location>
        <begin position="1"/>
        <end position="90"/>
    </location>
</feature>
<evidence type="ECO:0000256" key="6">
    <source>
        <dbReference type="ARBA" id="ARBA00022843"/>
    </source>
</evidence>
<accession>A0ABM1DR80</accession>
<evidence type="ECO:0000313" key="13">
    <source>
        <dbReference type="RefSeq" id="XP_014662451.1"/>
    </source>
</evidence>
<keyword evidence="12" id="KW-1185">Reference proteome</keyword>
<sequence length="163" mass="16426">MSNLSEQQKNNPEKAPLPPSYPAGQQGYPTAPAYPSQAGALGYAPQPGAAGYPTLSGDKGYAPQPGAPGYAPQPGAYDAPPPYAPYAPAAAPAPAPQVIIAQQATYDAGARFDVAAQPNIPPPPPGVMPNTAQLAAMQGQGAVIVQKPGNFWTGGSSGGTTFW</sequence>
<evidence type="ECO:0000256" key="10">
    <source>
        <dbReference type="ARBA" id="ARBA00045449"/>
    </source>
</evidence>
<proteinExistence type="predicted"/>
<comment type="function">
    <text evidence="10">In unstressed cells, promotes SIAH1-mediated polyubiquitination and degradation of the serine/threonine-protein kinase HIPK2, probably by acting as a loading factor that potentiates complex formation between HIPK2 and ubiquitin ligase SIAH1. In response to DNA damage, localizes to the nucleus following phosphorylation by HIPK2 and modulates the expression of a subset of TP53/p53 target genes by binding to TP53 at target gene promoters. This limits the expression of a number of cell death-mediating TP53 target genes, reducing DNA damage-induced cell death. Enhances the binding of transcription factor TCF7L2/TCF4, a Wnt signaling pathway effector, to the promoters of target genes. Plays a role in stress granule formation.</text>
</comment>
<dbReference type="PANTHER" id="PTHR31638">
    <property type="entry name" value="DAZ-ASSOCIATED PROTEIN 2"/>
    <property type="match status" value="1"/>
</dbReference>
<keyword evidence="6" id="KW-0832">Ubl conjugation</keyword>
<name>A0ABM1DR80_PRICU</name>
<reference evidence="13" key="1">
    <citation type="submission" date="2025-08" db="UniProtKB">
        <authorList>
            <consortium name="RefSeq"/>
        </authorList>
    </citation>
    <scope>IDENTIFICATION</scope>
</reference>
<evidence type="ECO:0000256" key="4">
    <source>
        <dbReference type="ARBA" id="ARBA00022490"/>
    </source>
</evidence>
<organism evidence="12 13">
    <name type="scientific">Priapulus caudatus</name>
    <name type="common">Priapulid worm</name>
    <dbReference type="NCBI Taxonomy" id="37621"/>
    <lineage>
        <taxon>Eukaryota</taxon>
        <taxon>Metazoa</taxon>
        <taxon>Ecdysozoa</taxon>
        <taxon>Scalidophora</taxon>
        <taxon>Priapulida</taxon>
        <taxon>Priapulimorpha</taxon>
        <taxon>Priapulimorphida</taxon>
        <taxon>Priapulidae</taxon>
        <taxon>Priapulus</taxon>
    </lineage>
</organism>
<dbReference type="PANTHER" id="PTHR31638:SF3">
    <property type="entry name" value="DAZ-ASSOCIATED PROTEIN 2"/>
    <property type="match status" value="1"/>
</dbReference>
<evidence type="ECO:0000256" key="8">
    <source>
        <dbReference type="ARBA" id="ARBA00032174"/>
    </source>
</evidence>
<keyword evidence="7" id="KW-0539">Nucleus</keyword>
<evidence type="ECO:0000256" key="5">
    <source>
        <dbReference type="ARBA" id="ARBA00022553"/>
    </source>
</evidence>
<dbReference type="Proteomes" id="UP000695022">
    <property type="component" value="Unplaced"/>
</dbReference>
<feature type="compositionally biased region" description="Polar residues" evidence="11">
    <location>
        <begin position="1"/>
        <end position="10"/>
    </location>
</feature>
<evidence type="ECO:0000256" key="11">
    <source>
        <dbReference type="SAM" id="MobiDB-lite"/>
    </source>
</evidence>
<evidence type="ECO:0000256" key="3">
    <source>
        <dbReference type="ARBA" id="ARBA00014066"/>
    </source>
</evidence>
<feature type="compositionally biased region" description="Low complexity" evidence="11">
    <location>
        <begin position="60"/>
        <end position="78"/>
    </location>
</feature>
<keyword evidence="5" id="KW-0597">Phosphoprotein</keyword>
<dbReference type="InterPro" id="IPR022730">
    <property type="entry name" value="DAZ_assoc-2"/>
</dbReference>
<evidence type="ECO:0000256" key="9">
    <source>
        <dbReference type="ARBA" id="ARBA00034352"/>
    </source>
</evidence>
<evidence type="ECO:0000256" key="7">
    <source>
        <dbReference type="ARBA" id="ARBA00023242"/>
    </source>
</evidence>
<dbReference type="GeneID" id="106805398"/>
<keyword evidence="4" id="KW-0963">Cytoplasm</keyword>
<evidence type="ECO:0000256" key="2">
    <source>
        <dbReference type="ARBA" id="ARBA00004324"/>
    </source>
</evidence>
<evidence type="ECO:0000313" key="12">
    <source>
        <dbReference type="Proteomes" id="UP000695022"/>
    </source>
</evidence>